<dbReference type="InterPro" id="IPR043917">
    <property type="entry name" value="DUF5753"/>
</dbReference>
<accession>A0A1H4I4Y5</accession>
<feature type="domain" description="HTH cro/C1-type" evidence="1">
    <location>
        <begin position="25"/>
        <end position="79"/>
    </location>
</feature>
<dbReference type="InterPro" id="IPR010982">
    <property type="entry name" value="Lambda_DNA-bd_dom_sf"/>
</dbReference>
<evidence type="ECO:0000313" key="2">
    <source>
        <dbReference type="EMBL" id="SEB28846.1"/>
    </source>
</evidence>
<dbReference type="CDD" id="cd00093">
    <property type="entry name" value="HTH_XRE"/>
    <property type="match status" value="1"/>
</dbReference>
<dbReference type="Gene3D" id="1.10.260.40">
    <property type="entry name" value="lambda repressor-like DNA-binding domains"/>
    <property type="match status" value="1"/>
</dbReference>
<protein>
    <submittedName>
        <fullName evidence="2">Helix-turn-helix domain-containing protein</fullName>
    </submittedName>
</protein>
<sequence>MVVVRESRAMASTVTSRRKQLGNELRHARTAARMTQQQVAEVLGCTQGKVNKIESGAVGVKLGDVRSMLNAFGINGEEADTLMNLARAAAGQRGHWSGYRSVVPHWFRTFTDLEPAAAEILTWHGERIPGPLQSEHYMLKQFTEFGATDVTSLVRNRLDRKAVFEQQQPPYYRFIISEGALRRAPGGYAPAVMLDQVEHLLSLEKHQRVYVHVLPFGARLAAVPNDFTIMRFPDRTRDFVYIEHSAGGLYLDDVKDFNIFVDSWDRLRGAALERQETRQFLKELAEGYRAQMQQIQ</sequence>
<keyword evidence="3" id="KW-1185">Reference proteome</keyword>
<dbReference type="Pfam" id="PF19054">
    <property type="entry name" value="DUF5753"/>
    <property type="match status" value="1"/>
</dbReference>
<dbReference type="SUPFAM" id="SSF47413">
    <property type="entry name" value="lambda repressor-like DNA-binding domains"/>
    <property type="match status" value="1"/>
</dbReference>
<evidence type="ECO:0000313" key="3">
    <source>
        <dbReference type="Proteomes" id="UP000199622"/>
    </source>
</evidence>
<dbReference type="AlphaFoldDB" id="A0A1H4I4Y5"/>
<dbReference type="Pfam" id="PF13560">
    <property type="entry name" value="HTH_31"/>
    <property type="match status" value="1"/>
</dbReference>
<dbReference type="STRING" id="208445.SAMN04489727_0029"/>
<dbReference type="PROSITE" id="PS50943">
    <property type="entry name" value="HTH_CROC1"/>
    <property type="match status" value="1"/>
</dbReference>
<dbReference type="InterPro" id="IPR001387">
    <property type="entry name" value="Cro/C1-type_HTH"/>
</dbReference>
<dbReference type="GO" id="GO:0003677">
    <property type="term" value="F:DNA binding"/>
    <property type="evidence" value="ECO:0007669"/>
    <property type="project" value="InterPro"/>
</dbReference>
<reference evidence="3" key="1">
    <citation type="submission" date="2016-10" db="EMBL/GenBank/DDBJ databases">
        <authorList>
            <person name="Varghese N."/>
            <person name="Submissions S."/>
        </authorList>
    </citation>
    <scope>NUCLEOTIDE SEQUENCE [LARGE SCALE GENOMIC DNA]</scope>
    <source>
        <strain evidence="3">DSM 44544</strain>
    </source>
</reference>
<proteinExistence type="predicted"/>
<organism evidence="2 3">
    <name type="scientific">Amycolatopsis tolypomycina</name>
    <dbReference type="NCBI Taxonomy" id="208445"/>
    <lineage>
        <taxon>Bacteria</taxon>
        <taxon>Bacillati</taxon>
        <taxon>Actinomycetota</taxon>
        <taxon>Actinomycetes</taxon>
        <taxon>Pseudonocardiales</taxon>
        <taxon>Pseudonocardiaceae</taxon>
        <taxon>Amycolatopsis</taxon>
    </lineage>
</organism>
<dbReference type="Proteomes" id="UP000199622">
    <property type="component" value="Unassembled WGS sequence"/>
</dbReference>
<gene>
    <name evidence="2" type="ORF">SAMN04489727_0029</name>
</gene>
<dbReference type="EMBL" id="FNSO01000001">
    <property type="protein sequence ID" value="SEB28846.1"/>
    <property type="molecule type" value="Genomic_DNA"/>
</dbReference>
<dbReference type="SMART" id="SM00530">
    <property type="entry name" value="HTH_XRE"/>
    <property type="match status" value="1"/>
</dbReference>
<name>A0A1H4I4Y5_9PSEU</name>
<evidence type="ECO:0000259" key="1">
    <source>
        <dbReference type="PROSITE" id="PS50943"/>
    </source>
</evidence>